<dbReference type="HOGENOM" id="CLU_690883_0_0_1"/>
<dbReference type="GO" id="GO:0008270">
    <property type="term" value="F:zinc ion binding"/>
    <property type="evidence" value="ECO:0007669"/>
    <property type="project" value="UniProtKB-KW"/>
</dbReference>
<gene>
    <name evidence="3" type="ORF">GLAREA_09598</name>
</gene>
<dbReference type="Proteomes" id="UP000016922">
    <property type="component" value="Unassembled WGS sequence"/>
</dbReference>
<keyword evidence="1" id="KW-0479">Metal-binding</keyword>
<dbReference type="EMBL" id="KE145368">
    <property type="protein sequence ID" value="EPE28477.1"/>
    <property type="molecule type" value="Genomic_DNA"/>
</dbReference>
<feature type="domain" description="RING-type" evidence="2">
    <location>
        <begin position="46"/>
        <end position="94"/>
    </location>
</feature>
<dbReference type="PROSITE" id="PS50089">
    <property type="entry name" value="ZF_RING_2"/>
    <property type="match status" value="1"/>
</dbReference>
<keyword evidence="1" id="KW-0863">Zinc-finger</keyword>
<dbReference type="Gene3D" id="3.30.40.10">
    <property type="entry name" value="Zinc/RING finger domain, C3HC4 (zinc finger)"/>
    <property type="match status" value="1"/>
</dbReference>
<proteinExistence type="predicted"/>
<keyword evidence="1" id="KW-0862">Zinc</keyword>
<dbReference type="OrthoDB" id="6105938at2759"/>
<keyword evidence="4" id="KW-1185">Reference proteome</keyword>
<evidence type="ECO:0000259" key="2">
    <source>
        <dbReference type="PROSITE" id="PS50089"/>
    </source>
</evidence>
<dbReference type="RefSeq" id="XP_008084385.1">
    <property type="nucleotide sequence ID" value="XM_008086194.1"/>
</dbReference>
<dbReference type="KEGG" id="glz:GLAREA_09598"/>
<reference evidence="3 4" key="1">
    <citation type="journal article" date="2013" name="BMC Genomics">
        <title>Genomics-driven discovery of the pneumocandin biosynthetic gene cluster in the fungus Glarea lozoyensis.</title>
        <authorList>
            <person name="Chen L."/>
            <person name="Yue Q."/>
            <person name="Zhang X."/>
            <person name="Xiang M."/>
            <person name="Wang C."/>
            <person name="Li S."/>
            <person name="Che Y."/>
            <person name="Ortiz-Lopez F.J."/>
            <person name="Bills G.F."/>
            <person name="Liu X."/>
            <person name="An Z."/>
        </authorList>
    </citation>
    <scope>NUCLEOTIDE SEQUENCE [LARGE SCALE GENOMIC DNA]</scope>
    <source>
        <strain evidence="4">ATCC 20868 / MF5171</strain>
    </source>
</reference>
<dbReference type="GeneID" id="19468645"/>
<dbReference type="AlphaFoldDB" id="S3CPS0"/>
<accession>S3CPS0</accession>
<dbReference type="InterPro" id="IPR001841">
    <property type="entry name" value="Znf_RING"/>
</dbReference>
<evidence type="ECO:0000313" key="3">
    <source>
        <dbReference type="EMBL" id="EPE28477.1"/>
    </source>
</evidence>
<evidence type="ECO:0000313" key="4">
    <source>
        <dbReference type="Proteomes" id="UP000016922"/>
    </source>
</evidence>
<dbReference type="InterPro" id="IPR013083">
    <property type="entry name" value="Znf_RING/FYVE/PHD"/>
</dbReference>
<protein>
    <submittedName>
        <fullName evidence="3">RING/U-box</fullName>
    </submittedName>
</protein>
<sequence>MPLINEVSNSNSSSELDSTIDTKLAVSVYEPVNSDGRWPVELGRECLICLETCSEQRPMWRAGHCRHGICKLCFIKLLSEQKQPGQWALCPFCRASLDLRIRWSLPPPCKFTVSYDHWDGHYFRKLPQDRYLAGKNEDGDRVVIENTSYLEIRQLGDFTEIHLKRTMGLKVTSCIHNHSVNCKQSEAISQSKRISQILDLLASEFKRETDISRSKDRISFCVAKEIQPGDEPLFVETLLQKSTSRLDGDCQELESIPCGSKSGIRSYEFILWNTKIRERSYPHALIPPSCLPPEDKLTRKRIFRTFVDIHKVLALRFPEIQQATDVVPFLESKGLRMSNTRLALHPGKEFSDVVTRSSVISTVAEAIQERLGRPTALRLDEDDRPFEDARREYISPWYNELEELYRANFEFAKD</sequence>
<evidence type="ECO:0000256" key="1">
    <source>
        <dbReference type="PROSITE-ProRule" id="PRU00175"/>
    </source>
</evidence>
<dbReference type="SMART" id="SM00184">
    <property type="entry name" value="RING"/>
    <property type="match status" value="1"/>
</dbReference>
<dbReference type="SUPFAM" id="SSF57850">
    <property type="entry name" value="RING/U-box"/>
    <property type="match status" value="1"/>
</dbReference>
<organism evidence="3 4">
    <name type="scientific">Glarea lozoyensis (strain ATCC 20868 / MF5171)</name>
    <dbReference type="NCBI Taxonomy" id="1116229"/>
    <lineage>
        <taxon>Eukaryota</taxon>
        <taxon>Fungi</taxon>
        <taxon>Dikarya</taxon>
        <taxon>Ascomycota</taxon>
        <taxon>Pezizomycotina</taxon>
        <taxon>Leotiomycetes</taxon>
        <taxon>Helotiales</taxon>
        <taxon>Helotiaceae</taxon>
        <taxon>Glarea</taxon>
    </lineage>
</organism>
<name>S3CPS0_GLAL2</name>